<dbReference type="GeneID" id="19395757"/>
<evidence type="ECO:0000256" key="1">
    <source>
        <dbReference type="ARBA" id="ARBA00006484"/>
    </source>
</evidence>
<reference evidence="4 5" key="2">
    <citation type="journal article" date="2013" name="PLoS Genet.">
        <title>Comparative genome structure, secondary metabolite, and effector coding capacity across Cochliobolus pathogens.</title>
        <authorList>
            <person name="Condon B.J."/>
            <person name="Leng Y."/>
            <person name="Wu D."/>
            <person name="Bushley K.E."/>
            <person name="Ohm R.A."/>
            <person name="Otillar R."/>
            <person name="Martin J."/>
            <person name="Schackwitz W."/>
            <person name="Grimwood J."/>
            <person name="MohdZainudin N."/>
            <person name="Xue C."/>
            <person name="Wang R."/>
            <person name="Manning V.A."/>
            <person name="Dhillon B."/>
            <person name="Tu Z.J."/>
            <person name="Steffenson B.J."/>
            <person name="Salamov A."/>
            <person name="Sun H."/>
            <person name="Lowry S."/>
            <person name="LaButti K."/>
            <person name="Han J."/>
            <person name="Copeland A."/>
            <person name="Lindquist E."/>
            <person name="Barry K."/>
            <person name="Schmutz J."/>
            <person name="Baker S.E."/>
            <person name="Ciuffetti L.M."/>
            <person name="Grigoriev I.V."/>
            <person name="Zhong S."/>
            <person name="Turgeon B.G."/>
        </authorList>
    </citation>
    <scope>NUCLEOTIDE SEQUENCE [LARGE SCALE GENOMIC DNA]</scope>
    <source>
        <strain evidence="5">28A</strain>
    </source>
</reference>
<dbReference type="eggNOG" id="KOG4169">
    <property type="taxonomic scope" value="Eukaryota"/>
</dbReference>
<sequence length="281" mass="29441">MASFEINDSDLTGFQGKVAVITGGSSGIGLATVELLGSLGALVVSGDIQAPPAAHKNALHVQTDVRQWADLTKLFKAAKEKHGRVDYVFANAGIGPRADYLALEVDENGDPKEPNHDTIDINLDSVVKTVTLATHYIKAQPEGGAIVIMGSSTGLHPVRAVDYSAAKAGVLGFGRSFARLVEVAGLPIRVNTLAPSWTATQVLPDLKDLLAAVSQSCQTPAVVARAVAYLMANKSRHGELVFVNDGKFTEIEKTVLAPAYASIKGDGLSDDDVLAKIMALG</sequence>
<dbReference type="GO" id="GO:0016491">
    <property type="term" value="F:oxidoreductase activity"/>
    <property type="evidence" value="ECO:0007669"/>
    <property type="project" value="UniProtKB-KW"/>
</dbReference>
<proteinExistence type="inferred from homology"/>
<dbReference type="RefSeq" id="XP_008028293.1">
    <property type="nucleotide sequence ID" value="XM_008030102.1"/>
</dbReference>
<evidence type="ECO:0000256" key="3">
    <source>
        <dbReference type="RuleBase" id="RU000363"/>
    </source>
</evidence>
<dbReference type="Pfam" id="PF00106">
    <property type="entry name" value="adh_short"/>
    <property type="match status" value="1"/>
</dbReference>
<dbReference type="AlphaFoldDB" id="R0K658"/>
<evidence type="ECO:0008006" key="6">
    <source>
        <dbReference type="Google" id="ProtNLM"/>
    </source>
</evidence>
<dbReference type="PANTHER" id="PTHR43180">
    <property type="entry name" value="3-OXOACYL-(ACYL-CARRIER-PROTEIN) REDUCTASE (AFU_ORTHOLOGUE AFUA_6G11210)"/>
    <property type="match status" value="1"/>
</dbReference>
<dbReference type="CDD" id="cd05323">
    <property type="entry name" value="ADH_SDR_c_like"/>
    <property type="match status" value="1"/>
</dbReference>
<protein>
    <recommendedName>
        <fullName evidence="6">NAD(P)-binding protein</fullName>
    </recommendedName>
</protein>
<dbReference type="Gene3D" id="3.40.50.720">
    <property type="entry name" value="NAD(P)-binding Rossmann-like Domain"/>
    <property type="match status" value="1"/>
</dbReference>
<dbReference type="PRINTS" id="PR00080">
    <property type="entry name" value="SDRFAMILY"/>
</dbReference>
<dbReference type="Proteomes" id="UP000016935">
    <property type="component" value="Unassembled WGS sequence"/>
</dbReference>
<keyword evidence="5" id="KW-1185">Reference proteome</keyword>
<dbReference type="InterPro" id="IPR036291">
    <property type="entry name" value="NAD(P)-bd_dom_sf"/>
</dbReference>
<dbReference type="PANTHER" id="PTHR43180:SF10">
    <property type="entry name" value="NAD(P)-BINDING PROTEIN"/>
    <property type="match status" value="1"/>
</dbReference>
<evidence type="ECO:0000256" key="2">
    <source>
        <dbReference type="ARBA" id="ARBA00023002"/>
    </source>
</evidence>
<dbReference type="PRINTS" id="PR00081">
    <property type="entry name" value="GDHRDH"/>
</dbReference>
<dbReference type="InterPro" id="IPR002347">
    <property type="entry name" value="SDR_fam"/>
</dbReference>
<evidence type="ECO:0000313" key="4">
    <source>
        <dbReference type="EMBL" id="EOA83807.1"/>
    </source>
</evidence>
<evidence type="ECO:0000313" key="5">
    <source>
        <dbReference type="Proteomes" id="UP000016935"/>
    </source>
</evidence>
<name>R0K658_EXST2</name>
<dbReference type="HOGENOM" id="CLU_010194_13_1_1"/>
<organism evidence="4 5">
    <name type="scientific">Exserohilum turcicum (strain 28A)</name>
    <name type="common">Northern leaf blight fungus</name>
    <name type="synonym">Setosphaeria turcica</name>
    <dbReference type="NCBI Taxonomy" id="671987"/>
    <lineage>
        <taxon>Eukaryota</taxon>
        <taxon>Fungi</taxon>
        <taxon>Dikarya</taxon>
        <taxon>Ascomycota</taxon>
        <taxon>Pezizomycotina</taxon>
        <taxon>Dothideomycetes</taxon>
        <taxon>Pleosporomycetidae</taxon>
        <taxon>Pleosporales</taxon>
        <taxon>Pleosporineae</taxon>
        <taxon>Pleosporaceae</taxon>
        <taxon>Exserohilum</taxon>
    </lineage>
</organism>
<reference evidence="4 5" key="1">
    <citation type="journal article" date="2012" name="PLoS Pathog.">
        <title>Diverse lifestyles and strategies of plant pathogenesis encoded in the genomes of eighteen Dothideomycetes fungi.</title>
        <authorList>
            <person name="Ohm R.A."/>
            <person name="Feau N."/>
            <person name="Henrissat B."/>
            <person name="Schoch C.L."/>
            <person name="Horwitz B.A."/>
            <person name="Barry K.W."/>
            <person name="Condon B.J."/>
            <person name="Copeland A.C."/>
            <person name="Dhillon B."/>
            <person name="Glaser F."/>
            <person name="Hesse C.N."/>
            <person name="Kosti I."/>
            <person name="LaButti K."/>
            <person name="Lindquist E.A."/>
            <person name="Lucas S."/>
            <person name="Salamov A.A."/>
            <person name="Bradshaw R.E."/>
            <person name="Ciuffetti L."/>
            <person name="Hamelin R.C."/>
            <person name="Kema G.H.J."/>
            <person name="Lawrence C."/>
            <person name="Scott J.A."/>
            <person name="Spatafora J.W."/>
            <person name="Turgeon B.G."/>
            <person name="de Wit P.J.G.M."/>
            <person name="Zhong S."/>
            <person name="Goodwin S.B."/>
            <person name="Grigoriev I.V."/>
        </authorList>
    </citation>
    <scope>NUCLEOTIDE SEQUENCE [LARGE SCALE GENOMIC DNA]</scope>
    <source>
        <strain evidence="5">28A</strain>
    </source>
</reference>
<gene>
    <name evidence="4" type="ORF">SETTUDRAFT_118623</name>
</gene>
<keyword evidence="2" id="KW-0560">Oxidoreductase</keyword>
<dbReference type="SUPFAM" id="SSF51735">
    <property type="entry name" value="NAD(P)-binding Rossmann-fold domains"/>
    <property type="match status" value="1"/>
</dbReference>
<dbReference type="EMBL" id="KB908814">
    <property type="protein sequence ID" value="EOA83807.1"/>
    <property type="molecule type" value="Genomic_DNA"/>
</dbReference>
<dbReference type="STRING" id="671987.R0K658"/>
<accession>R0K658</accession>
<comment type="similarity">
    <text evidence="1 3">Belongs to the short-chain dehydrogenases/reductases (SDR) family.</text>
</comment>
<dbReference type="OrthoDB" id="37659at2759"/>